<accession>A0A081K9Q1</accession>
<name>A0A081K9Q1_9GAMM</name>
<feature type="compositionally biased region" description="Polar residues" evidence="1">
    <location>
        <begin position="286"/>
        <end position="308"/>
    </location>
</feature>
<reference evidence="2 3" key="1">
    <citation type="submission" date="2014-06" db="EMBL/GenBank/DDBJ databases">
        <title>Whole Genome Sequences of Three Symbiotic Endozoicomonas Bacteria.</title>
        <authorList>
            <person name="Neave M.J."/>
            <person name="Apprill A."/>
            <person name="Voolstra C.R."/>
        </authorList>
    </citation>
    <scope>NUCLEOTIDE SEQUENCE [LARGE SCALE GENOMIC DNA]</scope>
    <source>
        <strain evidence="2 3">DSM 22380</strain>
    </source>
</reference>
<protein>
    <submittedName>
        <fullName evidence="2">Uncharacterized protein</fullName>
    </submittedName>
</protein>
<evidence type="ECO:0000313" key="3">
    <source>
        <dbReference type="Proteomes" id="UP000027997"/>
    </source>
</evidence>
<sequence>MNPAASGFNPHQYIENKINNDGWYITHNTLQTLNGDTVLVGRMGRVSVVSQVDRRNAGGCEAVKKAVHIASRIISRPNAGASGATGTGVAARGHSGSAGAGSVSGASSAAVSRGEVTTVYVPYKDKTPQQTSGILLDEIKRNVTGGRPCLIVYSAGNMGPSAIDSAHHNPHISAVQGQGAHAVMLQALSGLMNSCSGMWYQAYADKILAAPVSVRSDTTRYDVDKAINYLKQKKDEGYCILLIKNEDCSVEFPFCYGMKNRRISSDFDARIVQQVQRELKSLLNNNGPVAGVTSGSHRQGASGNSSLDTLGRDFRAGRAGSVGGDDLPVPSRRPRVRRLVRVPSSSSSSSASRSSSPASSSSSHATSSSLPIAQSLGIKPKPMFWNNPSKIKVFDDDHKHVNAVKTGEAQRILGDVIKHGWLRVVPESELKHTDEMDPFSQDPFKECLFGEVLAYQVKQGSDIRNYYIKAGDVVGSLSSLSELRDYSGLFYHMFRCPLTRQIVACSESADDKAVAGQDAIQFDDN</sequence>
<dbReference type="RefSeq" id="WP_020580492.1">
    <property type="nucleotide sequence ID" value="NZ_JOJP01000001.1"/>
</dbReference>
<dbReference type="EMBL" id="JOJP01000001">
    <property type="protein sequence ID" value="KEI70877.1"/>
    <property type="molecule type" value="Genomic_DNA"/>
</dbReference>
<feature type="region of interest" description="Disordered" evidence="1">
    <location>
        <begin position="286"/>
        <end position="368"/>
    </location>
</feature>
<evidence type="ECO:0000256" key="1">
    <source>
        <dbReference type="SAM" id="MobiDB-lite"/>
    </source>
</evidence>
<comment type="caution">
    <text evidence="2">The sequence shown here is derived from an EMBL/GenBank/DDBJ whole genome shotgun (WGS) entry which is preliminary data.</text>
</comment>
<organism evidence="2 3">
    <name type="scientific">Endozoicomonas elysicola</name>
    <dbReference type="NCBI Taxonomy" id="305900"/>
    <lineage>
        <taxon>Bacteria</taxon>
        <taxon>Pseudomonadati</taxon>
        <taxon>Pseudomonadota</taxon>
        <taxon>Gammaproteobacteria</taxon>
        <taxon>Oceanospirillales</taxon>
        <taxon>Endozoicomonadaceae</taxon>
        <taxon>Endozoicomonas</taxon>
    </lineage>
</organism>
<proteinExistence type="predicted"/>
<feature type="region of interest" description="Disordered" evidence="1">
    <location>
        <begin position="80"/>
        <end position="105"/>
    </location>
</feature>
<keyword evidence="3" id="KW-1185">Reference proteome</keyword>
<gene>
    <name evidence="2" type="ORF">GV64_09085</name>
</gene>
<dbReference type="AlphaFoldDB" id="A0A081K9Q1"/>
<evidence type="ECO:0000313" key="2">
    <source>
        <dbReference type="EMBL" id="KEI70877.1"/>
    </source>
</evidence>
<dbReference type="Proteomes" id="UP000027997">
    <property type="component" value="Unassembled WGS sequence"/>
</dbReference>
<feature type="compositionally biased region" description="Low complexity" evidence="1">
    <location>
        <begin position="341"/>
        <end position="368"/>
    </location>
</feature>